<dbReference type="PANTHER" id="PTHR36206">
    <property type="entry name" value="ASPERCRYPTIN BIOSYNTHESIS CLUSTER-SPECIFIC TRANSCRIPTION REGULATOR ATNN-RELATED"/>
    <property type="match status" value="1"/>
</dbReference>
<evidence type="ECO:0000256" key="4">
    <source>
        <dbReference type="ARBA" id="ARBA00023125"/>
    </source>
</evidence>
<dbReference type="InterPro" id="IPR036864">
    <property type="entry name" value="Zn2-C6_fun-type_DNA-bd_sf"/>
</dbReference>
<feature type="compositionally biased region" description="Basic and acidic residues" evidence="7">
    <location>
        <begin position="17"/>
        <end position="31"/>
    </location>
</feature>
<dbReference type="InterPro" id="IPR021858">
    <property type="entry name" value="Fun_TF"/>
</dbReference>
<feature type="compositionally biased region" description="Low complexity" evidence="7">
    <location>
        <begin position="396"/>
        <end position="424"/>
    </location>
</feature>
<keyword evidence="3" id="KW-0805">Transcription regulation</keyword>
<dbReference type="GO" id="GO:0008270">
    <property type="term" value="F:zinc ion binding"/>
    <property type="evidence" value="ECO:0007669"/>
    <property type="project" value="InterPro"/>
</dbReference>
<keyword evidence="10" id="KW-1185">Reference proteome</keyword>
<dbReference type="STRING" id="1745343.A0A2J6Q9X3"/>
<protein>
    <recommendedName>
        <fullName evidence="8">Zn(2)-C6 fungal-type domain-containing protein</fullName>
    </recommendedName>
</protein>
<evidence type="ECO:0000313" key="10">
    <source>
        <dbReference type="Proteomes" id="UP000235672"/>
    </source>
</evidence>
<feature type="region of interest" description="Disordered" evidence="7">
    <location>
        <begin position="352"/>
        <end position="445"/>
    </location>
</feature>
<dbReference type="OrthoDB" id="3598904at2759"/>
<keyword evidence="2" id="KW-0862">Zinc</keyword>
<feature type="compositionally biased region" description="Polar residues" evidence="7">
    <location>
        <begin position="367"/>
        <end position="395"/>
    </location>
</feature>
<evidence type="ECO:0000313" key="9">
    <source>
        <dbReference type="EMBL" id="PMD23080.1"/>
    </source>
</evidence>
<reference evidence="9 10" key="1">
    <citation type="submission" date="2016-05" db="EMBL/GenBank/DDBJ databases">
        <title>A degradative enzymes factory behind the ericoid mycorrhizal symbiosis.</title>
        <authorList>
            <consortium name="DOE Joint Genome Institute"/>
            <person name="Martino E."/>
            <person name="Morin E."/>
            <person name="Grelet G."/>
            <person name="Kuo A."/>
            <person name="Kohler A."/>
            <person name="Daghino S."/>
            <person name="Barry K."/>
            <person name="Choi C."/>
            <person name="Cichocki N."/>
            <person name="Clum A."/>
            <person name="Copeland A."/>
            <person name="Hainaut M."/>
            <person name="Haridas S."/>
            <person name="Labutti K."/>
            <person name="Lindquist E."/>
            <person name="Lipzen A."/>
            <person name="Khouja H.-R."/>
            <person name="Murat C."/>
            <person name="Ohm R."/>
            <person name="Olson A."/>
            <person name="Spatafora J."/>
            <person name="Veneault-Fourrey C."/>
            <person name="Henrissat B."/>
            <person name="Grigoriev I."/>
            <person name="Martin F."/>
            <person name="Perotto S."/>
        </authorList>
    </citation>
    <scope>NUCLEOTIDE SEQUENCE [LARGE SCALE GENOMIC DNA]</scope>
    <source>
        <strain evidence="9 10">UAMH 7357</strain>
    </source>
</reference>
<dbReference type="InterPro" id="IPR052360">
    <property type="entry name" value="Transcr_Regulatory_Proteins"/>
</dbReference>
<dbReference type="PANTHER" id="PTHR36206:SF4">
    <property type="entry name" value="HYPOTHETICAL CONSERVED PROTEIN (EUROFUNG)-RELATED"/>
    <property type="match status" value="1"/>
</dbReference>
<evidence type="ECO:0000256" key="7">
    <source>
        <dbReference type="SAM" id="MobiDB-lite"/>
    </source>
</evidence>
<evidence type="ECO:0000256" key="6">
    <source>
        <dbReference type="ARBA" id="ARBA00023242"/>
    </source>
</evidence>
<dbReference type="CDD" id="cd00067">
    <property type="entry name" value="GAL4"/>
    <property type="match status" value="1"/>
</dbReference>
<evidence type="ECO:0000256" key="5">
    <source>
        <dbReference type="ARBA" id="ARBA00023163"/>
    </source>
</evidence>
<feature type="domain" description="Zn(2)-C6 fungal-type" evidence="8">
    <location>
        <begin position="46"/>
        <end position="74"/>
    </location>
</feature>
<evidence type="ECO:0000259" key="8">
    <source>
        <dbReference type="PROSITE" id="PS50048"/>
    </source>
</evidence>
<dbReference type="GO" id="GO:0003677">
    <property type="term" value="F:DNA binding"/>
    <property type="evidence" value="ECO:0007669"/>
    <property type="project" value="UniProtKB-KW"/>
</dbReference>
<dbReference type="SMART" id="SM00066">
    <property type="entry name" value="GAL4"/>
    <property type="match status" value="1"/>
</dbReference>
<dbReference type="Proteomes" id="UP000235672">
    <property type="component" value="Unassembled WGS sequence"/>
</dbReference>
<sequence length="808" mass="90515">MADQMAHFFTMPRHRVTKDMYRRSSSGDEGRQKKRQRKSLPKVKSGCVTCKTRRVKCDETKPACLRCQKFGGTCDGYAPAPPQHRGLIQIKPRIPPMNLYGPSVNLHTSKDEARYFEFFKERTAHELSGFFDSTFWSQLVLQESHNVAAIRHAVISLGALNKSLESAPGPDLKVNVIQSIDKKHHEQAVLQHLKAIQALNDYISSSDAPQLRNALIACLLFVCFETFQGSYASSVQQTYGGLKILKSYYAGKPGSRPWIPRKSITTPIKPARKSGKGSRALQARLGCDNISQVTAMAMHLQEYLDTDHTVHFDTAEDPGSEIRESPVYREISVYDPQVEHDDVSNHQMARTGFNQKRQRSLSIYPYNPSTNTSSQDNPFSTEVTTPSTSNAVGNASTVTTNSTVSTPGDYTPPSTGPHTPSPSHLTFTNTSAASSRKRSLASPSASPVPILQNDFTIEDIVIQSFVRLDGQGLFFGMVPGIPPLYWDIHKVWNLEIPRSFTDFPSAQRCWDFLMDRVLQFYRRTSFDRAFNPASAETPASLTQQCLMYRNQLDAFEAAFQPILDSAILADGTISNATAIVLSLYQKIVSIFLATVQNTSEMLYDDFLPEFKYITRTCSRLIAAEDRTKLPRNSRFSFDIGIIPPLHVTATKCRDPVVRREAIDIMFNSPRQEGMWDGVLSARIGRWMVAFEEEGLAPPTLPSDTGKWFGATQQSYPSPPHMVDEIIGGGWGSGNRISDAGNEFLAAQKSNGFGMQGSERNEWIVPEENRVQLVVVDFHIPKRYIKVKCQRALEDKNGRREERETVIAW</sequence>
<dbReference type="Gene3D" id="4.10.240.10">
    <property type="entry name" value="Zn(2)-C6 fungal-type DNA-binding domain"/>
    <property type="match status" value="1"/>
</dbReference>
<dbReference type="SUPFAM" id="SSF57701">
    <property type="entry name" value="Zn2/Cys6 DNA-binding domain"/>
    <property type="match status" value="1"/>
</dbReference>
<keyword evidence="5" id="KW-0804">Transcription</keyword>
<proteinExistence type="predicted"/>
<keyword evidence="1" id="KW-0479">Metal-binding</keyword>
<feature type="region of interest" description="Disordered" evidence="7">
    <location>
        <begin position="1"/>
        <end position="40"/>
    </location>
</feature>
<organism evidence="9 10">
    <name type="scientific">Hyaloscypha hepaticicola</name>
    <dbReference type="NCBI Taxonomy" id="2082293"/>
    <lineage>
        <taxon>Eukaryota</taxon>
        <taxon>Fungi</taxon>
        <taxon>Dikarya</taxon>
        <taxon>Ascomycota</taxon>
        <taxon>Pezizomycotina</taxon>
        <taxon>Leotiomycetes</taxon>
        <taxon>Helotiales</taxon>
        <taxon>Hyaloscyphaceae</taxon>
        <taxon>Hyaloscypha</taxon>
    </lineage>
</organism>
<evidence type="ECO:0000256" key="3">
    <source>
        <dbReference type="ARBA" id="ARBA00023015"/>
    </source>
</evidence>
<dbReference type="Pfam" id="PF11951">
    <property type="entry name" value="Fungal_trans_2"/>
    <property type="match status" value="1"/>
</dbReference>
<name>A0A2J6Q9X3_9HELO</name>
<dbReference type="PROSITE" id="PS00463">
    <property type="entry name" value="ZN2_CY6_FUNGAL_1"/>
    <property type="match status" value="1"/>
</dbReference>
<accession>A0A2J6Q9X3</accession>
<keyword evidence="4" id="KW-0238">DNA-binding</keyword>
<gene>
    <name evidence="9" type="ORF">NA56DRAFT_644649</name>
</gene>
<evidence type="ECO:0000256" key="2">
    <source>
        <dbReference type="ARBA" id="ARBA00022833"/>
    </source>
</evidence>
<dbReference type="Pfam" id="PF00172">
    <property type="entry name" value="Zn_clus"/>
    <property type="match status" value="1"/>
</dbReference>
<keyword evidence="6" id="KW-0539">Nucleus</keyword>
<dbReference type="AlphaFoldDB" id="A0A2J6Q9X3"/>
<dbReference type="GO" id="GO:0000981">
    <property type="term" value="F:DNA-binding transcription factor activity, RNA polymerase II-specific"/>
    <property type="evidence" value="ECO:0007669"/>
    <property type="project" value="InterPro"/>
</dbReference>
<dbReference type="InterPro" id="IPR001138">
    <property type="entry name" value="Zn2Cys6_DnaBD"/>
</dbReference>
<evidence type="ECO:0000256" key="1">
    <source>
        <dbReference type="ARBA" id="ARBA00022723"/>
    </source>
</evidence>
<dbReference type="EMBL" id="KZ613476">
    <property type="protein sequence ID" value="PMD23080.1"/>
    <property type="molecule type" value="Genomic_DNA"/>
</dbReference>
<dbReference type="PROSITE" id="PS50048">
    <property type="entry name" value="ZN2_CY6_FUNGAL_2"/>
    <property type="match status" value="1"/>
</dbReference>